<comment type="similarity">
    <text evidence="1 3">Belongs to the UreD family.</text>
</comment>
<evidence type="ECO:0000256" key="2">
    <source>
        <dbReference type="ARBA" id="ARBA00023186"/>
    </source>
</evidence>
<comment type="caution">
    <text evidence="4">The sequence shown here is derived from an EMBL/GenBank/DDBJ whole genome shotgun (WGS) entry which is preliminary data.</text>
</comment>
<dbReference type="AlphaFoldDB" id="A0A0R3LX67"/>
<evidence type="ECO:0000256" key="3">
    <source>
        <dbReference type="HAMAP-Rule" id="MF_01384"/>
    </source>
</evidence>
<dbReference type="Pfam" id="PF01774">
    <property type="entry name" value="UreD"/>
    <property type="match status" value="1"/>
</dbReference>
<keyword evidence="3" id="KW-0996">Nickel insertion</keyword>
<dbReference type="Proteomes" id="UP000051913">
    <property type="component" value="Unassembled WGS sequence"/>
</dbReference>
<proteinExistence type="inferred from homology"/>
<comment type="subcellular location">
    <subcellularLocation>
        <location evidence="3">Cytoplasm</location>
    </subcellularLocation>
</comment>
<dbReference type="STRING" id="1518501.CQ10_06035"/>
<evidence type="ECO:0000256" key="1">
    <source>
        <dbReference type="ARBA" id="ARBA00007177"/>
    </source>
</evidence>
<dbReference type="GO" id="GO:0016151">
    <property type="term" value="F:nickel cation binding"/>
    <property type="evidence" value="ECO:0007669"/>
    <property type="project" value="UniProtKB-UniRule"/>
</dbReference>
<organism evidence="4 5">
    <name type="scientific">Bradyrhizobium valentinum</name>
    <dbReference type="NCBI Taxonomy" id="1518501"/>
    <lineage>
        <taxon>Bacteria</taxon>
        <taxon>Pseudomonadati</taxon>
        <taxon>Pseudomonadota</taxon>
        <taxon>Alphaproteobacteria</taxon>
        <taxon>Hyphomicrobiales</taxon>
        <taxon>Nitrobacteraceae</taxon>
        <taxon>Bradyrhizobium</taxon>
    </lineage>
</organism>
<evidence type="ECO:0000313" key="5">
    <source>
        <dbReference type="Proteomes" id="UP000051913"/>
    </source>
</evidence>
<protein>
    <recommendedName>
        <fullName evidence="3">Urease accessory protein UreD</fullName>
    </recommendedName>
</protein>
<dbReference type="PANTHER" id="PTHR33643">
    <property type="entry name" value="UREASE ACCESSORY PROTEIN D"/>
    <property type="match status" value="1"/>
</dbReference>
<dbReference type="EMBL" id="LLXX01000067">
    <property type="protein sequence ID" value="KRR09190.1"/>
    <property type="molecule type" value="Genomic_DNA"/>
</dbReference>
<sequence>MIPAAFPPWARAETLGASMPEFASFQDEPPQMSSGTVGKTGFLHLGFEHRSGKTILASLERRVPYMVQRALHCDEQMPGLAYVFLITTTGCLLQGDRLALDITLHPRAQAHLTSQSATKIHAMDANYAAQSQTIVLADDAYLEFLPEPVIPHRHSRFISDTQISVAPSATLLLSEIIQPGRKHHHPDECFGATVLSVSTAAARPDGRSLFAEKLVIEPRRYVMRQTGVMDCFDVFANVILCAPKDKADRIHERAGADINLADGVAFGACRLPNDAGLIFKVLGRETAQVKAKVREFWSVVREEVIGTALPPPYLWR</sequence>
<accession>A0A0R3LX67</accession>
<comment type="function">
    <text evidence="3">Required for maturation of urease via the functional incorporation of the urease nickel metallocenter.</text>
</comment>
<evidence type="ECO:0000313" key="4">
    <source>
        <dbReference type="EMBL" id="KRR09190.1"/>
    </source>
</evidence>
<gene>
    <name evidence="3" type="primary">ureD</name>
    <name evidence="4" type="ORF">CP49_09390</name>
</gene>
<name>A0A0R3LX67_9BRAD</name>
<dbReference type="HAMAP" id="MF_01384">
    <property type="entry name" value="UreD"/>
    <property type="match status" value="1"/>
</dbReference>
<dbReference type="RefSeq" id="WP_057850327.1">
    <property type="nucleotide sequence ID" value="NZ_LLXX01000067.1"/>
</dbReference>
<comment type="subunit">
    <text evidence="3">UreD, UreF and UreG form a complex that acts as a GTP-hydrolysis-dependent molecular chaperone, activating the urease apoprotein by helping to assemble the nickel containing metallocenter of UreC. The UreE protein probably delivers the nickel.</text>
</comment>
<dbReference type="GO" id="GO:0005737">
    <property type="term" value="C:cytoplasm"/>
    <property type="evidence" value="ECO:0007669"/>
    <property type="project" value="UniProtKB-SubCell"/>
</dbReference>
<dbReference type="InterPro" id="IPR002669">
    <property type="entry name" value="UreD"/>
</dbReference>
<reference evidence="4 5" key="1">
    <citation type="submission" date="2014-03" db="EMBL/GenBank/DDBJ databases">
        <title>Bradyrhizobium valentinum sp. nov., isolated from effective nodules of Lupinus mariae-josephae, a lupine endemic of basic-lime soils in Eastern Spain.</title>
        <authorList>
            <person name="Duran D."/>
            <person name="Rey L."/>
            <person name="Navarro A."/>
            <person name="Busquets A."/>
            <person name="Imperial J."/>
            <person name="Ruiz-Argueso T."/>
        </authorList>
    </citation>
    <scope>NUCLEOTIDE SEQUENCE [LARGE SCALE GENOMIC DNA]</scope>
    <source>
        <strain evidence="4 5">LmjM3</strain>
    </source>
</reference>
<dbReference type="OrthoDB" id="9807968at2"/>
<keyword evidence="2 3" id="KW-0143">Chaperone</keyword>
<dbReference type="PANTHER" id="PTHR33643:SF1">
    <property type="entry name" value="UREASE ACCESSORY PROTEIN D"/>
    <property type="match status" value="1"/>
</dbReference>
<keyword evidence="5" id="KW-1185">Reference proteome</keyword>
<keyword evidence="3" id="KW-0963">Cytoplasm</keyword>